<dbReference type="Proteomes" id="UP000708576">
    <property type="component" value="Unassembled WGS sequence"/>
</dbReference>
<accession>A0ABS5K071</accession>
<keyword evidence="2" id="KW-1185">Reference proteome</keyword>
<evidence type="ECO:0000313" key="2">
    <source>
        <dbReference type="Proteomes" id="UP000708576"/>
    </source>
</evidence>
<proteinExistence type="predicted"/>
<evidence type="ECO:0008006" key="3">
    <source>
        <dbReference type="Google" id="ProtNLM"/>
    </source>
</evidence>
<gene>
    <name evidence="1" type="ORF">KEM10_19915</name>
</gene>
<sequence>MNYSIQIDADNRIIRYKHSGIIIASDIESAWNDFLKLPEFTEQGYNLLSDYRNGKFHIMVDEISFIMEYMSAIENIIREKKQALIVDDPYSVAASMIFEKEVFDKTGFVIKVFSTKDSALKWLLHKP</sequence>
<organism evidence="1 2">
    <name type="scientific">Carboxylicivirga linearis</name>
    <dbReference type="NCBI Taxonomy" id="1628157"/>
    <lineage>
        <taxon>Bacteria</taxon>
        <taxon>Pseudomonadati</taxon>
        <taxon>Bacteroidota</taxon>
        <taxon>Bacteroidia</taxon>
        <taxon>Marinilabiliales</taxon>
        <taxon>Marinilabiliaceae</taxon>
        <taxon>Carboxylicivirga</taxon>
    </lineage>
</organism>
<name>A0ABS5K071_9BACT</name>
<comment type="caution">
    <text evidence="1">The sequence shown here is derived from an EMBL/GenBank/DDBJ whole genome shotgun (WGS) entry which is preliminary data.</text>
</comment>
<evidence type="ECO:0000313" key="1">
    <source>
        <dbReference type="EMBL" id="MBS2100562.1"/>
    </source>
</evidence>
<dbReference type="RefSeq" id="WP_212218653.1">
    <property type="nucleotide sequence ID" value="NZ_JAGUCO010000025.1"/>
</dbReference>
<dbReference type="EMBL" id="JAGUCO010000025">
    <property type="protein sequence ID" value="MBS2100562.1"/>
    <property type="molecule type" value="Genomic_DNA"/>
</dbReference>
<reference evidence="1 2" key="1">
    <citation type="journal article" date="2015" name="Int. J. Syst. Evol. Microbiol.">
        <title>Carboxylicivirga linearis sp. nov., isolated from a sea cucumber culture pond.</title>
        <authorList>
            <person name="Wang F.Q."/>
            <person name="Zhou Y.X."/>
            <person name="Lin X.Z."/>
            <person name="Chen G.J."/>
            <person name="Du Z.J."/>
        </authorList>
    </citation>
    <scope>NUCLEOTIDE SEQUENCE [LARGE SCALE GENOMIC DNA]</scope>
    <source>
        <strain evidence="1 2">FB218</strain>
    </source>
</reference>
<protein>
    <recommendedName>
        <fullName evidence="3">STAS/SEC14 domain-containing protein</fullName>
    </recommendedName>
</protein>